<feature type="transmembrane region" description="Helical" evidence="2">
    <location>
        <begin position="938"/>
        <end position="957"/>
    </location>
</feature>
<dbReference type="Proteomes" id="UP001165085">
    <property type="component" value="Unassembled WGS sequence"/>
</dbReference>
<keyword evidence="1" id="KW-0175">Coiled coil</keyword>
<keyword evidence="2" id="KW-0472">Membrane</keyword>
<dbReference type="InterPro" id="IPR023393">
    <property type="entry name" value="START-like_dom_sf"/>
</dbReference>
<evidence type="ECO:0000256" key="2">
    <source>
        <dbReference type="SAM" id="Phobius"/>
    </source>
</evidence>
<evidence type="ECO:0000313" key="3">
    <source>
        <dbReference type="EMBL" id="GMH57602.1"/>
    </source>
</evidence>
<keyword evidence="2" id="KW-1133">Transmembrane helix</keyword>
<proteinExistence type="predicted"/>
<feature type="transmembrane region" description="Helical" evidence="2">
    <location>
        <begin position="898"/>
        <end position="918"/>
    </location>
</feature>
<feature type="transmembrane region" description="Helical" evidence="2">
    <location>
        <begin position="706"/>
        <end position="722"/>
    </location>
</feature>
<accession>A0A9W7DWH3</accession>
<reference evidence="4" key="1">
    <citation type="journal article" date="2023" name="Commun. Biol.">
        <title>Genome analysis of Parmales, the sister group of diatoms, reveals the evolutionary specialization of diatoms from phago-mixotrophs to photoautotrophs.</title>
        <authorList>
            <person name="Ban H."/>
            <person name="Sato S."/>
            <person name="Yoshikawa S."/>
            <person name="Yamada K."/>
            <person name="Nakamura Y."/>
            <person name="Ichinomiya M."/>
            <person name="Sato N."/>
            <person name="Blanc-Mathieu R."/>
            <person name="Endo H."/>
            <person name="Kuwata A."/>
            <person name="Ogata H."/>
        </authorList>
    </citation>
    <scope>NUCLEOTIDE SEQUENCE [LARGE SCALE GENOMIC DNA]</scope>
    <source>
        <strain evidence="4">NIES 3701</strain>
    </source>
</reference>
<dbReference type="OrthoDB" id="206224at2759"/>
<protein>
    <submittedName>
        <fullName evidence="3">Uncharacterized protein</fullName>
    </submittedName>
</protein>
<comment type="caution">
    <text evidence="3">The sequence shown here is derived from an EMBL/GenBank/DDBJ whole genome shotgun (WGS) entry which is preliminary data.</text>
</comment>
<gene>
    <name evidence="3" type="ORF">TrST_g3980</name>
</gene>
<keyword evidence="2" id="KW-0812">Transmembrane</keyword>
<feature type="transmembrane region" description="Helical" evidence="2">
    <location>
        <begin position="855"/>
        <end position="877"/>
    </location>
</feature>
<organism evidence="3 4">
    <name type="scientific">Triparma strigata</name>
    <dbReference type="NCBI Taxonomy" id="1606541"/>
    <lineage>
        <taxon>Eukaryota</taxon>
        <taxon>Sar</taxon>
        <taxon>Stramenopiles</taxon>
        <taxon>Ochrophyta</taxon>
        <taxon>Bolidophyceae</taxon>
        <taxon>Parmales</taxon>
        <taxon>Triparmaceae</taxon>
        <taxon>Triparma</taxon>
    </lineage>
</organism>
<dbReference type="EMBL" id="BRXY01000047">
    <property type="protein sequence ID" value="GMH57602.1"/>
    <property type="molecule type" value="Genomic_DNA"/>
</dbReference>
<sequence length="1035" mass="117046">MSSQDKNLGVAPIHAGVLNAEFKELVARLEAENKSLLSQLKAANSKLNTAQSTLRAAKKVGLRWDALRSEDPDVIQGKDDMLVKTTIVNNCTFTIKIHEELDEFFKALSGRSHVGAGEGLHQDVLKVVEEDVEYILYWSILFDLTKCCDIFMRFKVEKREKGEIKIKVTGVDASKVIDEDDLPVHPHPNAAKYYRLLLNRGDISLRHAQFGQTIFSFTAEVGIEHVQRDKLRKRNTSRLSPVEPGRKILRLGSLGSLGFSSRRKSSRKGSSVSLTDAAKIQIGVDFVQADKLFILIGHKFYDRLKKEDTIDRRMKEDFILKIPTAPPLTVAEQGLISKMMAVVNDAFAKAKRVPATVNDPVEKYMWRHEGGDLWGKSVAKIDVSAKVLLAELWMWKSEEGRVWIPFESTPDEVDYGVSLSKIRGLTRGFYLVETLPDREGASQCRLTLVQKFDAGGFLPTWIVNREVPAVLDVVQNAIDEFRQDEEVDKADRKEFSTFIEERWDQQNYSADENALLNHVSEKFEGSLKVGGWKHLTSPDSFVKMDSIHDEKGAKAVLIGRATTVIDASIEDCVKGTVKDTKGRRMSKARGSVDEGNFWSSDAKEKVLLCLKRFDETKTKVEYACELEIGLGVSTKSTLSLVERRLEEIVDISIYFQRLVPLQKYVVEDGQALAHDMLWKVESGKKRVERCKEIATRSRGFRELIEMHPWIFAMMITAMRGALHRNQVVKTKLDCVSEAEGVQIGKNLIPSLKSKKLAEAGIDQWKVQNKAVKALIEEYVWFEAMTVTLGKGIVKTAANRRAILLLSMIFTSGFQVFIKSILVITLGIAVGPMYSWLYLGADMLIFLLYKIVRDDFYYWLPINGIKGIAVSLIVRMVLKIISDFTSSPHFRHPFEMGGLYFTLNMFLPYFGLIATLFFIGEDNNYGFADPDFLHRLWQLTLMLGGGLIFFISLFLCLMRKEYRGTFFSTVTGGQMAQRNFIEGNDLMKADIFETNSRYRRLIEDKVEKWVKEGWHPMKGIDIEMGEGGGLAKGDGA</sequence>
<keyword evidence="4" id="KW-1185">Reference proteome</keyword>
<evidence type="ECO:0000256" key="1">
    <source>
        <dbReference type="SAM" id="Coils"/>
    </source>
</evidence>
<feature type="coiled-coil region" evidence="1">
    <location>
        <begin position="19"/>
        <end position="60"/>
    </location>
</feature>
<dbReference type="AlphaFoldDB" id="A0A9W7DWH3"/>
<feature type="transmembrane region" description="Helical" evidence="2">
    <location>
        <begin position="802"/>
        <end position="835"/>
    </location>
</feature>
<dbReference type="Gene3D" id="3.30.530.20">
    <property type="match status" value="1"/>
</dbReference>
<name>A0A9W7DWH3_9STRA</name>
<evidence type="ECO:0000313" key="4">
    <source>
        <dbReference type="Proteomes" id="UP001165085"/>
    </source>
</evidence>